<protein>
    <recommendedName>
        <fullName evidence="4">Helix-turn-helix domain-containing protein</fullName>
    </recommendedName>
</protein>
<name>A0A3Q8RQG9_9FLAO</name>
<reference evidence="2 3" key="1">
    <citation type="submission" date="2018-09" db="EMBL/GenBank/DDBJ databases">
        <title>Insights into the microbiota of Asian seabass (Lates calcarifer) with tenacibaculosis symptoms and description of sp. nov. Tenacibaculum singaporense.</title>
        <authorList>
            <person name="Miyake S."/>
            <person name="Soh M."/>
            <person name="Azman M.N."/>
            <person name="Ngoh S.Y."/>
            <person name="Orban L."/>
        </authorList>
    </citation>
    <scope>NUCLEOTIDE SEQUENCE [LARGE SCALE GENOMIC DNA]</scope>
    <source>
        <strain evidence="2 3">DSM 106434</strain>
    </source>
</reference>
<accession>A0A3Q8RQG9</accession>
<sequence>MNTKFYTTLPVGICIYALRNRKVNQVKLYIYLKSISSGHIKYDSTVYDYSKEWAKDLNCHPKTIKSRIDWLIKKNWITINSKSKSIRIVSYKQICAKNNIDTKRAAIFEPNHYNNFKAFCIGVAMMHFRNRKKWKDRRSVSNKTNSDTSKNRNASPKGFYPMPNLYLAKCLGVSKTTAYKFKMEAIKYGYIIRKKQKSFIYTGDNKLRKDAMEVYAFSLCLDDMEDKARRLRKGKKYLKIIESDLVKTDSIILKTKRLIYDEKFSRIMRNKAAKVVSK</sequence>
<dbReference type="Proteomes" id="UP000274593">
    <property type="component" value="Chromosome"/>
</dbReference>
<dbReference type="RefSeq" id="WP_125069099.1">
    <property type="nucleotide sequence ID" value="NZ_CP032548.1"/>
</dbReference>
<feature type="compositionally biased region" description="Polar residues" evidence="1">
    <location>
        <begin position="141"/>
        <end position="154"/>
    </location>
</feature>
<proteinExistence type="predicted"/>
<keyword evidence="3" id="KW-1185">Reference proteome</keyword>
<organism evidence="2 3">
    <name type="scientific">Tenacibaculum singaporense</name>
    <dbReference type="NCBI Taxonomy" id="2358479"/>
    <lineage>
        <taxon>Bacteria</taxon>
        <taxon>Pseudomonadati</taxon>
        <taxon>Bacteroidota</taxon>
        <taxon>Flavobacteriia</taxon>
        <taxon>Flavobacteriales</taxon>
        <taxon>Flavobacteriaceae</taxon>
        <taxon>Tenacibaculum</taxon>
    </lineage>
</organism>
<evidence type="ECO:0000256" key="1">
    <source>
        <dbReference type="SAM" id="MobiDB-lite"/>
    </source>
</evidence>
<dbReference type="AlphaFoldDB" id="A0A3Q8RQG9"/>
<evidence type="ECO:0008006" key="4">
    <source>
        <dbReference type="Google" id="ProtNLM"/>
    </source>
</evidence>
<dbReference type="KEGG" id="tsig:D6T69_15930"/>
<feature type="region of interest" description="Disordered" evidence="1">
    <location>
        <begin position="134"/>
        <end position="156"/>
    </location>
</feature>
<evidence type="ECO:0000313" key="2">
    <source>
        <dbReference type="EMBL" id="AZJ36948.1"/>
    </source>
</evidence>
<evidence type="ECO:0000313" key="3">
    <source>
        <dbReference type="Proteomes" id="UP000274593"/>
    </source>
</evidence>
<gene>
    <name evidence="2" type="ORF">D6T69_15930</name>
</gene>
<dbReference type="EMBL" id="CP032548">
    <property type="protein sequence ID" value="AZJ36948.1"/>
    <property type="molecule type" value="Genomic_DNA"/>
</dbReference>